<comment type="caution">
    <text evidence="1">The sequence shown here is derived from an EMBL/GenBank/DDBJ whole genome shotgun (WGS) entry which is preliminary data.</text>
</comment>
<reference evidence="1" key="1">
    <citation type="journal article" date="2021" name="New Phytol.">
        <title>Evolutionary innovations through gain and loss of genes in the ectomycorrhizal Boletales.</title>
        <authorList>
            <person name="Wu G."/>
            <person name="Miyauchi S."/>
            <person name="Morin E."/>
            <person name="Kuo A."/>
            <person name="Drula E."/>
            <person name="Varga T."/>
            <person name="Kohler A."/>
            <person name="Feng B."/>
            <person name="Cao Y."/>
            <person name="Lipzen A."/>
            <person name="Daum C."/>
            <person name="Hundley H."/>
            <person name="Pangilinan J."/>
            <person name="Johnson J."/>
            <person name="Barry K."/>
            <person name="LaButti K."/>
            <person name="Ng V."/>
            <person name="Ahrendt S."/>
            <person name="Min B."/>
            <person name="Choi I.G."/>
            <person name="Park H."/>
            <person name="Plett J.M."/>
            <person name="Magnuson J."/>
            <person name="Spatafora J.W."/>
            <person name="Nagy L.G."/>
            <person name="Henrissat B."/>
            <person name="Grigoriev I.V."/>
            <person name="Yang Z.L."/>
            <person name="Xu J."/>
            <person name="Martin F.M."/>
        </authorList>
    </citation>
    <scope>NUCLEOTIDE SEQUENCE</scope>
    <source>
        <strain evidence="1">ATCC 28755</strain>
    </source>
</reference>
<keyword evidence="2" id="KW-1185">Reference proteome</keyword>
<sequence length="908" mass="100098">MNGVRRFLGGGGISQNPQPAPTTPPPAVPSSGKPSWPPENVSPRPSSEDVHIGVTQGLTIRKDKQKQPSVASPTALEEDSGNASFRSARSGSVTSSVASPTRSQVSFQRTPPNRKSSLMNGGGSVVSSPVAGPSSPRVPPPNVLRPRKSAGTEWKRTSGLLNIRDDLLMSLLSSEAVVDSRECEILSAEEVEDLKKEHSLLAIRLAAMQKKLNLETKIRDAALSLSRVNAAHRKVSKQTEDQLESAERKVDAAQKEVWRVSERASEVQRKLLEHRAGVLGYSVHKMEKKMQGPSDYDTSGMNTPSRTSTFSSATAASTPSKPKFDGAHLFAGHADAQIPKAALSQGDITALETNLRAATEALTAANKKQAEMARELSHLRLEKEQIETSMSMELQNAEETVAALEKELPRLEELNSQCEELLEERKLWEEDRDRLAEREREVERLERRLEVLEERSGEATEMERVLADVQAKADTELRKKDEELALLKVEWAEARDEWEAEKAIMEEDRLADLGVLQDELEVLKGANDAKAELDDAFTALQTLMQLHNVELSSQDKSLQGLLSSVGTHLEKANEALERHAEAQSDWDAQRVHLENESRSHIEKHGLAIKELEDLRRERDDLSASAYNGPPIEYKGDSAQIVALLQPLWALLPSPEARASKLSGQRHLRAASTASNPSAGTKSGLPSLSDTDVRSLRTLYDSRSPTPQQAAGGTFSVEAFVARVQALIIDDRGLIERLIRFVQAHDLLKKNAERAQKLAQDSNVALETYQRQVMSLEDQNMALMKKQDELITEIAHLQAAVDRAVAEKREIEMHAADQAETCHQLTEANNALSAKTLTLAAEAASAPEIIRKQLEGQLTECREALRLAQEEVDAMRSSEQTQRIALLDELNSMQTENGNLRAQLRAVKK</sequence>
<evidence type="ECO:0000313" key="1">
    <source>
        <dbReference type="EMBL" id="KAH7909402.1"/>
    </source>
</evidence>
<gene>
    <name evidence="1" type="ORF">BJ138DRAFT_1127715</name>
</gene>
<dbReference type="Proteomes" id="UP000790377">
    <property type="component" value="Unassembled WGS sequence"/>
</dbReference>
<evidence type="ECO:0000313" key="2">
    <source>
        <dbReference type="Proteomes" id="UP000790377"/>
    </source>
</evidence>
<protein>
    <submittedName>
        <fullName evidence="1">Up-regulated during septation-domain-containing protein</fullName>
    </submittedName>
</protein>
<proteinExistence type="predicted"/>
<organism evidence="1 2">
    <name type="scientific">Hygrophoropsis aurantiaca</name>
    <dbReference type="NCBI Taxonomy" id="72124"/>
    <lineage>
        <taxon>Eukaryota</taxon>
        <taxon>Fungi</taxon>
        <taxon>Dikarya</taxon>
        <taxon>Basidiomycota</taxon>
        <taxon>Agaricomycotina</taxon>
        <taxon>Agaricomycetes</taxon>
        <taxon>Agaricomycetidae</taxon>
        <taxon>Boletales</taxon>
        <taxon>Coniophorineae</taxon>
        <taxon>Hygrophoropsidaceae</taxon>
        <taxon>Hygrophoropsis</taxon>
    </lineage>
</organism>
<dbReference type="EMBL" id="MU267762">
    <property type="protein sequence ID" value="KAH7909402.1"/>
    <property type="molecule type" value="Genomic_DNA"/>
</dbReference>
<accession>A0ACB8A850</accession>
<name>A0ACB8A850_9AGAM</name>